<protein>
    <submittedName>
        <fullName evidence="5">Chromosome partitioning protein</fullName>
    </submittedName>
    <submittedName>
        <fullName evidence="6">ParA family protein</fullName>
    </submittedName>
</protein>
<dbReference type="FunFam" id="3.40.50.300:FF:000285">
    <property type="entry name" value="Sporulation initiation inhibitor Soj"/>
    <property type="match status" value="1"/>
</dbReference>
<reference evidence="6 8" key="2">
    <citation type="submission" date="2019-03" db="EMBL/GenBank/DDBJ databases">
        <title>Genomics of glacier-inhabiting Cryobacterium strains.</title>
        <authorList>
            <person name="Liu Q."/>
            <person name="Xin Y.-H."/>
        </authorList>
    </citation>
    <scope>NUCLEOTIDE SEQUENCE [LARGE SCALE GENOMIC DNA]</scope>
    <source>
        <strain evidence="6 8">Hh8</strain>
    </source>
</reference>
<proteinExistence type="inferred from homology"/>
<comment type="function">
    <text evidence="2">May play a role in septum formation.</text>
</comment>
<dbReference type="Proteomes" id="UP000298252">
    <property type="component" value="Unassembled WGS sequence"/>
</dbReference>
<dbReference type="RefSeq" id="WP_092338358.1">
    <property type="nucleotide sequence ID" value="NZ_FNIB01000001.1"/>
</dbReference>
<evidence type="ECO:0000259" key="4">
    <source>
        <dbReference type="Pfam" id="PF13614"/>
    </source>
</evidence>
<sequence length="317" mass="34539">MKHPAEDQRTGKAGGFDGTTPLAREIAELTRRRQVIAAGELPKPDKTRVLTISNQKGGVGKTTTAVNLAAALARQGARVLVIDLDPQGNASTALGVEHRAETPSVYDVIINDMPMSEVVQKSPEFGALFCVPATIHLAGAEIELVSLVAREQRLRRALDLYLAEMAEPYDYVFIDCPPSLGLLTINAFVAAREVLIPIQCEYYALEGLSQLLKNIALIEKHLNPDLVVSTILLTMYDSRTNLATQVAKEVRDHFPKEVLNTAIPRSVRVSEAPSYGQSVVSYDLNSAGSLSYLEAAAEMAHRGAPRTEDKPQMKDKH</sequence>
<dbReference type="EMBL" id="SOFD01000024">
    <property type="protein sequence ID" value="TFB77627.1"/>
    <property type="molecule type" value="Genomic_DNA"/>
</dbReference>
<comment type="similarity">
    <text evidence="1">Belongs to the ParA family.</text>
</comment>
<evidence type="ECO:0000256" key="1">
    <source>
        <dbReference type="ARBA" id="ARBA00006976"/>
    </source>
</evidence>
<gene>
    <name evidence="6" type="ORF">E3O21_08085</name>
    <name evidence="5" type="ORF">SAMN05216368_101208</name>
</gene>
<name>A0A4R8V7S5_9MICO</name>
<feature type="domain" description="AAA" evidence="4">
    <location>
        <begin position="48"/>
        <end position="227"/>
    </location>
</feature>
<feature type="region of interest" description="Disordered" evidence="3">
    <location>
        <begin position="1"/>
        <end position="21"/>
    </location>
</feature>
<evidence type="ECO:0000313" key="5">
    <source>
        <dbReference type="EMBL" id="SDM52027.1"/>
    </source>
</evidence>
<evidence type="ECO:0000313" key="6">
    <source>
        <dbReference type="EMBL" id="TFB77627.1"/>
    </source>
</evidence>
<reference evidence="5 7" key="1">
    <citation type="submission" date="2016-10" db="EMBL/GenBank/DDBJ databases">
        <authorList>
            <person name="Varghese N."/>
            <person name="Submissions S."/>
        </authorList>
    </citation>
    <scope>NUCLEOTIDE SEQUENCE [LARGE SCALE GENOMIC DNA]</scope>
    <source>
        <strain evidence="5 7">CGMCC 1.11215</strain>
    </source>
</reference>
<dbReference type="EMBL" id="FNIB01000001">
    <property type="protein sequence ID" value="SDM52027.1"/>
    <property type="molecule type" value="Genomic_DNA"/>
</dbReference>
<dbReference type="InterPro" id="IPR050678">
    <property type="entry name" value="DNA_Partitioning_ATPase"/>
</dbReference>
<dbReference type="InterPro" id="IPR027417">
    <property type="entry name" value="P-loop_NTPase"/>
</dbReference>
<evidence type="ECO:0000256" key="3">
    <source>
        <dbReference type="SAM" id="MobiDB-lite"/>
    </source>
</evidence>
<dbReference type="PANTHER" id="PTHR13696:SF52">
    <property type="entry name" value="PARA FAMILY PROTEIN CT_582"/>
    <property type="match status" value="1"/>
</dbReference>
<accession>A0A4R8V7S5</accession>
<evidence type="ECO:0000313" key="7">
    <source>
        <dbReference type="Proteomes" id="UP000199639"/>
    </source>
</evidence>
<organism evidence="5 7">
    <name type="scientific">Cryobacterium flavum</name>
    <dbReference type="NCBI Taxonomy" id="1424659"/>
    <lineage>
        <taxon>Bacteria</taxon>
        <taxon>Bacillati</taxon>
        <taxon>Actinomycetota</taxon>
        <taxon>Actinomycetes</taxon>
        <taxon>Micrococcales</taxon>
        <taxon>Microbacteriaceae</taxon>
        <taxon>Cryobacterium</taxon>
    </lineage>
</organism>
<evidence type="ECO:0000313" key="8">
    <source>
        <dbReference type="Proteomes" id="UP000298252"/>
    </source>
</evidence>
<dbReference type="Gene3D" id="3.40.50.300">
    <property type="entry name" value="P-loop containing nucleotide triphosphate hydrolases"/>
    <property type="match status" value="1"/>
</dbReference>
<dbReference type="Proteomes" id="UP000199639">
    <property type="component" value="Unassembled WGS sequence"/>
</dbReference>
<feature type="compositionally biased region" description="Basic and acidic residues" evidence="3">
    <location>
        <begin position="1"/>
        <end position="10"/>
    </location>
</feature>
<dbReference type="Pfam" id="PF13614">
    <property type="entry name" value="AAA_31"/>
    <property type="match status" value="1"/>
</dbReference>
<dbReference type="PANTHER" id="PTHR13696">
    <property type="entry name" value="P-LOOP CONTAINING NUCLEOSIDE TRIPHOSPHATE HYDROLASE"/>
    <property type="match status" value="1"/>
</dbReference>
<dbReference type="AlphaFoldDB" id="A0A4R8V7S5"/>
<dbReference type="STRING" id="1424659.SAMN05216368_101208"/>
<evidence type="ECO:0000256" key="2">
    <source>
        <dbReference type="ARBA" id="ARBA00059092"/>
    </source>
</evidence>
<dbReference type="CDD" id="cd02042">
    <property type="entry name" value="ParAB_family"/>
    <property type="match status" value="1"/>
</dbReference>
<dbReference type="InterPro" id="IPR025669">
    <property type="entry name" value="AAA_dom"/>
</dbReference>
<keyword evidence="8" id="KW-1185">Reference proteome</keyword>
<dbReference type="SUPFAM" id="SSF52540">
    <property type="entry name" value="P-loop containing nucleoside triphosphate hydrolases"/>
    <property type="match status" value="1"/>
</dbReference>